<comment type="caution">
    <text evidence="8">The sequence shown here is derived from an EMBL/GenBank/DDBJ whole genome shotgun (WGS) entry which is preliminary data.</text>
</comment>
<evidence type="ECO:0000256" key="5">
    <source>
        <dbReference type="PROSITE-ProRule" id="PRU01248"/>
    </source>
</evidence>
<accession>A0AAJ1M8F3</accession>
<feature type="domain" description="Core-binding (CB)" evidence="7">
    <location>
        <begin position="59"/>
        <end position="140"/>
    </location>
</feature>
<dbReference type="InterPro" id="IPR028259">
    <property type="entry name" value="AP2-like_int_N"/>
</dbReference>
<evidence type="ECO:0000256" key="3">
    <source>
        <dbReference type="ARBA" id="ARBA00023125"/>
    </source>
</evidence>
<dbReference type="Pfam" id="PF00589">
    <property type="entry name" value="Phage_integrase"/>
    <property type="match status" value="1"/>
</dbReference>
<dbReference type="Pfam" id="PF14659">
    <property type="entry name" value="Phage_int_SAM_3"/>
    <property type="match status" value="1"/>
</dbReference>
<evidence type="ECO:0000259" key="6">
    <source>
        <dbReference type="PROSITE" id="PS51898"/>
    </source>
</evidence>
<dbReference type="InterPro" id="IPR010998">
    <property type="entry name" value="Integrase_recombinase_N"/>
</dbReference>
<dbReference type="RefSeq" id="WP_272208440.1">
    <property type="nucleotide sequence ID" value="NZ_JAQOMV010000008.1"/>
</dbReference>
<evidence type="ECO:0000313" key="8">
    <source>
        <dbReference type="EMBL" id="MDC2829182.1"/>
    </source>
</evidence>
<dbReference type="InterPro" id="IPR002104">
    <property type="entry name" value="Integrase_catalytic"/>
</dbReference>
<dbReference type="Proteomes" id="UP001220670">
    <property type="component" value="Unassembled WGS sequence"/>
</dbReference>
<evidence type="ECO:0000256" key="4">
    <source>
        <dbReference type="ARBA" id="ARBA00023172"/>
    </source>
</evidence>
<dbReference type="PANTHER" id="PTHR30629:SF2">
    <property type="entry name" value="PROPHAGE INTEGRASE INTS-RELATED"/>
    <property type="match status" value="1"/>
</dbReference>
<name>A0AAJ1M8F3_LIMMU</name>
<dbReference type="Pfam" id="PF14657">
    <property type="entry name" value="Arm-DNA-bind_4"/>
    <property type="match status" value="1"/>
</dbReference>
<gene>
    <name evidence="8" type="ORF">PO250_02400</name>
</gene>
<dbReference type="Gene3D" id="1.10.150.130">
    <property type="match status" value="1"/>
</dbReference>
<evidence type="ECO:0000256" key="1">
    <source>
        <dbReference type="ARBA" id="ARBA00008857"/>
    </source>
</evidence>
<dbReference type="PROSITE" id="PS51898">
    <property type="entry name" value="TYR_RECOMBINASE"/>
    <property type="match status" value="1"/>
</dbReference>
<evidence type="ECO:0000256" key="2">
    <source>
        <dbReference type="ARBA" id="ARBA00022908"/>
    </source>
</evidence>
<dbReference type="CDD" id="cd01189">
    <property type="entry name" value="INT_ICEBs1_C_like"/>
    <property type="match status" value="1"/>
</dbReference>
<dbReference type="PROSITE" id="PS51900">
    <property type="entry name" value="CB"/>
    <property type="match status" value="1"/>
</dbReference>
<dbReference type="GO" id="GO:0006310">
    <property type="term" value="P:DNA recombination"/>
    <property type="evidence" value="ECO:0007669"/>
    <property type="project" value="UniProtKB-KW"/>
</dbReference>
<dbReference type="PANTHER" id="PTHR30629">
    <property type="entry name" value="PROPHAGE INTEGRASE"/>
    <property type="match status" value="1"/>
</dbReference>
<dbReference type="Gene3D" id="1.10.443.10">
    <property type="entry name" value="Intergrase catalytic core"/>
    <property type="match status" value="1"/>
</dbReference>
<keyword evidence="3 5" id="KW-0238">DNA-binding</keyword>
<organism evidence="8 9">
    <name type="scientific">Limosilactobacillus mucosae</name>
    <name type="common">Lactobacillus mucosae</name>
    <dbReference type="NCBI Taxonomy" id="97478"/>
    <lineage>
        <taxon>Bacteria</taxon>
        <taxon>Bacillati</taxon>
        <taxon>Bacillota</taxon>
        <taxon>Bacilli</taxon>
        <taxon>Lactobacillales</taxon>
        <taxon>Lactobacillaceae</taxon>
        <taxon>Limosilactobacillus</taxon>
    </lineage>
</organism>
<dbReference type="InterPro" id="IPR004107">
    <property type="entry name" value="Integrase_SAM-like_N"/>
</dbReference>
<sequence length="361" mass="41567">MANFMKRNGKWQARVSWRDADGKLHQKSKAGFATKAQAKLYAVELESELGKGVDVAADPVFADYFERWYETYREPHLRPGSKSQYTAVILSIKKYFKKTKLKSINRSMYQQAINTYGANHSKGTVQRFDMFVKSCVRSAIADGIITRDFTYGAKLPFDESKSRHVEYLSVAELKQLVKTLENDLPCENIAVYVILTAIYTGARFGEILALQWDDIDFERKTISITKTWDQRRHIAGPPKTPHSIRTIRVNIKLLKWLKQLYGNSQTMIFVCSKFDGDINYKVNSTLSKYLQKAGLKKQDFHLHSLRHTHVAYLLSQGVDLYAISKRLGHANMGITSNIYAYFIDEYKRKSDDQIESKLDEI</sequence>
<keyword evidence="2" id="KW-0229">DNA integration</keyword>
<evidence type="ECO:0000259" key="7">
    <source>
        <dbReference type="PROSITE" id="PS51900"/>
    </source>
</evidence>
<keyword evidence="4" id="KW-0233">DNA recombination</keyword>
<dbReference type="GO" id="GO:0003677">
    <property type="term" value="F:DNA binding"/>
    <property type="evidence" value="ECO:0007669"/>
    <property type="project" value="UniProtKB-UniRule"/>
</dbReference>
<protein>
    <submittedName>
        <fullName evidence="8">Tyrosine-type recombinase/integrase</fullName>
    </submittedName>
</protein>
<dbReference type="AlphaFoldDB" id="A0AAJ1M8F3"/>
<reference evidence="8" key="1">
    <citation type="submission" date="2023-01" db="EMBL/GenBank/DDBJ databases">
        <title>Genome analysis of 13 Lactobacillus isolated from gut of wild boar.</title>
        <authorList>
            <person name="Papp P."/>
            <person name="Libisch B."/>
            <person name="Nagy T."/>
            <person name="Olasz F."/>
        </authorList>
    </citation>
    <scope>NUCLEOTIDE SEQUENCE</scope>
    <source>
        <strain evidence="8">F146</strain>
    </source>
</reference>
<dbReference type="InterPro" id="IPR044068">
    <property type="entry name" value="CB"/>
</dbReference>
<dbReference type="InterPro" id="IPR050808">
    <property type="entry name" value="Phage_Integrase"/>
</dbReference>
<dbReference type="InterPro" id="IPR011010">
    <property type="entry name" value="DNA_brk_join_enz"/>
</dbReference>
<comment type="similarity">
    <text evidence="1">Belongs to the 'phage' integrase family.</text>
</comment>
<dbReference type="InterPro" id="IPR013762">
    <property type="entry name" value="Integrase-like_cat_sf"/>
</dbReference>
<evidence type="ECO:0000313" key="9">
    <source>
        <dbReference type="Proteomes" id="UP001220670"/>
    </source>
</evidence>
<feature type="domain" description="Tyr recombinase" evidence="6">
    <location>
        <begin position="163"/>
        <end position="352"/>
    </location>
</feature>
<dbReference type="GO" id="GO:0015074">
    <property type="term" value="P:DNA integration"/>
    <property type="evidence" value="ECO:0007669"/>
    <property type="project" value="UniProtKB-KW"/>
</dbReference>
<dbReference type="EMBL" id="JAQONE010000009">
    <property type="protein sequence ID" value="MDC2829182.1"/>
    <property type="molecule type" value="Genomic_DNA"/>
</dbReference>
<proteinExistence type="inferred from homology"/>
<dbReference type="SUPFAM" id="SSF56349">
    <property type="entry name" value="DNA breaking-rejoining enzymes"/>
    <property type="match status" value="1"/>
</dbReference>